<dbReference type="EC" id="2.3.-.-" evidence="2"/>
<dbReference type="GO" id="GO:0016746">
    <property type="term" value="F:acyltransferase activity"/>
    <property type="evidence" value="ECO:0007669"/>
    <property type="project" value="UniProtKB-KW"/>
</dbReference>
<feature type="domain" description="N-acetyltransferase" evidence="1">
    <location>
        <begin position="25"/>
        <end position="171"/>
    </location>
</feature>
<dbReference type="InterPro" id="IPR051908">
    <property type="entry name" value="Ribosomal_N-acetyltransferase"/>
</dbReference>
<dbReference type="Gene3D" id="3.40.630.30">
    <property type="match status" value="1"/>
</dbReference>
<comment type="caution">
    <text evidence="2">The sequence shown here is derived from an EMBL/GenBank/DDBJ whole genome shotgun (WGS) entry which is preliminary data.</text>
</comment>
<dbReference type="EMBL" id="JBHUCO010000032">
    <property type="protein sequence ID" value="MFD1521293.1"/>
    <property type="molecule type" value="Genomic_DNA"/>
</dbReference>
<reference evidence="3" key="1">
    <citation type="journal article" date="2019" name="Int. J. Syst. Evol. Microbiol.">
        <title>The Global Catalogue of Microorganisms (GCM) 10K type strain sequencing project: providing services to taxonomists for standard genome sequencing and annotation.</title>
        <authorList>
            <consortium name="The Broad Institute Genomics Platform"/>
            <consortium name="The Broad Institute Genome Sequencing Center for Infectious Disease"/>
            <person name="Wu L."/>
            <person name="Ma J."/>
        </authorList>
    </citation>
    <scope>NUCLEOTIDE SEQUENCE [LARGE SCALE GENOMIC DNA]</scope>
    <source>
        <strain evidence="3">CCM 7043</strain>
    </source>
</reference>
<dbReference type="RefSeq" id="WP_344730531.1">
    <property type="nucleotide sequence ID" value="NZ_BAAAUS010000068.1"/>
</dbReference>
<keyword evidence="2" id="KW-0012">Acyltransferase</keyword>
<dbReference type="InterPro" id="IPR016181">
    <property type="entry name" value="Acyl_CoA_acyltransferase"/>
</dbReference>
<proteinExistence type="predicted"/>
<dbReference type="PANTHER" id="PTHR43441:SF3">
    <property type="entry name" value="ACETYLTRANSFERASE"/>
    <property type="match status" value="1"/>
</dbReference>
<sequence length="192" mass="20732">MYTASDELSRGPVVLRRWRRVDAGDLYRAVSESIEHLAPWMAWAAHGYSTADAVAYIARTEEVWGTDYDYAIVAPGPALVGSCSMMSRIGPGGFEIGYWLHPAHLGLGYATAAAAALTSEAFRIGADRVEIVHDLANVASGAIPRRLGFREVDRRAPQEERTAGEAGVDVVWRLCASRSGDGMTVPGMNSHL</sequence>
<keyword evidence="2" id="KW-0808">Transferase</keyword>
<protein>
    <submittedName>
        <fullName evidence="2">GNAT family N-acetyltransferase</fullName>
        <ecNumber evidence="2">2.3.-.-</ecNumber>
    </submittedName>
</protein>
<keyword evidence="3" id="KW-1185">Reference proteome</keyword>
<dbReference type="Pfam" id="PF13302">
    <property type="entry name" value="Acetyltransf_3"/>
    <property type="match status" value="1"/>
</dbReference>
<evidence type="ECO:0000313" key="2">
    <source>
        <dbReference type="EMBL" id="MFD1521293.1"/>
    </source>
</evidence>
<dbReference type="PANTHER" id="PTHR43441">
    <property type="entry name" value="RIBOSOMAL-PROTEIN-SERINE ACETYLTRANSFERASE"/>
    <property type="match status" value="1"/>
</dbReference>
<evidence type="ECO:0000259" key="1">
    <source>
        <dbReference type="PROSITE" id="PS51186"/>
    </source>
</evidence>
<evidence type="ECO:0000313" key="3">
    <source>
        <dbReference type="Proteomes" id="UP001597114"/>
    </source>
</evidence>
<dbReference type="Proteomes" id="UP001597114">
    <property type="component" value="Unassembled WGS sequence"/>
</dbReference>
<dbReference type="PROSITE" id="PS51186">
    <property type="entry name" value="GNAT"/>
    <property type="match status" value="1"/>
</dbReference>
<organism evidence="2 3">
    <name type="scientific">Pseudonocardia yunnanensis</name>
    <dbReference type="NCBI Taxonomy" id="58107"/>
    <lineage>
        <taxon>Bacteria</taxon>
        <taxon>Bacillati</taxon>
        <taxon>Actinomycetota</taxon>
        <taxon>Actinomycetes</taxon>
        <taxon>Pseudonocardiales</taxon>
        <taxon>Pseudonocardiaceae</taxon>
        <taxon>Pseudonocardia</taxon>
    </lineage>
</organism>
<gene>
    <name evidence="2" type="ORF">ACFSJD_27590</name>
</gene>
<accession>A0ABW4F183</accession>
<dbReference type="SUPFAM" id="SSF55729">
    <property type="entry name" value="Acyl-CoA N-acyltransferases (Nat)"/>
    <property type="match status" value="1"/>
</dbReference>
<dbReference type="InterPro" id="IPR000182">
    <property type="entry name" value="GNAT_dom"/>
</dbReference>
<name>A0ABW4F183_9PSEU</name>